<dbReference type="PANTHER" id="PTHR11439">
    <property type="entry name" value="GAG-POL-RELATED RETROTRANSPOSON"/>
    <property type="match status" value="1"/>
</dbReference>
<feature type="compositionally biased region" description="Basic and acidic residues" evidence="2">
    <location>
        <begin position="1890"/>
        <end position="1907"/>
    </location>
</feature>
<feature type="compositionally biased region" description="Basic and acidic residues" evidence="2">
    <location>
        <begin position="1688"/>
        <end position="1711"/>
    </location>
</feature>
<feature type="compositionally biased region" description="Basic and acidic residues" evidence="2">
    <location>
        <begin position="1744"/>
        <end position="1780"/>
    </location>
</feature>
<comment type="caution">
    <text evidence="5">The sequence shown here is derived from an EMBL/GenBank/DDBJ whole genome shotgun (WGS) entry which is preliminary data.</text>
</comment>
<dbReference type="Pfam" id="PF22936">
    <property type="entry name" value="Pol_BBD"/>
    <property type="match status" value="1"/>
</dbReference>
<feature type="compositionally biased region" description="Basic and acidic residues" evidence="2">
    <location>
        <begin position="1616"/>
        <end position="1625"/>
    </location>
</feature>
<proteinExistence type="predicted"/>
<feature type="compositionally biased region" description="Basic residues" evidence="2">
    <location>
        <begin position="2629"/>
        <end position="2644"/>
    </location>
</feature>
<dbReference type="InterPro" id="IPR036397">
    <property type="entry name" value="RNaseH_sf"/>
</dbReference>
<feature type="compositionally biased region" description="Polar residues" evidence="2">
    <location>
        <begin position="821"/>
        <end position="838"/>
    </location>
</feature>
<evidence type="ECO:0000256" key="2">
    <source>
        <dbReference type="SAM" id="MobiDB-lite"/>
    </source>
</evidence>
<feature type="compositionally biased region" description="Basic residues" evidence="2">
    <location>
        <begin position="2087"/>
        <end position="2108"/>
    </location>
</feature>
<keyword evidence="1" id="KW-0064">Aspartyl protease</keyword>
<feature type="compositionally biased region" description="Basic residues" evidence="2">
    <location>
        <begin position="1599"/>
        <end position="1615"/>
    </location>
</feature>
<feature type="compositionally biased region" description="Basic and acidic residues" evidence="2">
    <location>
        <begin position="1589"/>
        <end position="1598"/>
    </location>
</feature>
<keyword evidence="6" id="KW-1185">Reference proteome</keyword>
<name>A0ABQ5C7L2_9ASTR</name>
<dbReference type="InterPro" id="IPR054722">
    <property type="entry name" value="PolX-like_BBD"/>
</dbReference>
<dbReference type="EMBL" id="BQNB010013934">
    <property type="protein sequence ID" value="GJT22008.1"/>
    <property type="molecule type" value="Genomic_DNA"/>
</dbReference>
<feature type="region of interest" description="Disordered" evidence="2">
    <location>
        <begin position="988"/>
        <end position="1021"/>
    </location>
</feature>
<feature type="compositionally biased region" description="Basic and acidic residues" evidence="2">
    <location>
        <begin position="2470"/>
        <end position="2480"/>
    </location>
</feature>
<feature type="compositionally biased region" description="Low complexity" evidence="2">
    <location>
        <begin position="756"/>
        <end position="768"/>
    </location>
</feature>
<feature type="compositionally biased region" description="Low complexity" evidence="2">
    <location>
        <begin position="2257"/>
        <end position="2267"/>
    </location>
</feature>
<reference evidence="5" key="2">
    <citation type="submission" date="2022-01" db="EMBL/GenBank/DDBJ databases">
        <authorList>
            <person name="Yamashiro T."/>
            <person name="Shiraishi A."/>
            <person name="Satake H."/>
            <person name="Nakayama K."/>
        </authorList>
    </citation>
    <scope>NUCLEOTIDE SEQUENCE</scope>
</reference>
<dbReference type="Proteomes" id="UP001151760">
    <property type="component" value="Unassembled WGS sequence"/>
</dbReference>
<protein>
    <submittedName>
        <fullName evidence="5">Ribonuclease H-like domain-containing protein</fullName>
    </submittedName>
</protein>
<dbReference type="InterPro" id="IPR043502">
    <property type="entry name" value="DNA/RNA_pol_sf"/>
</dbReference>
<feature type="compositionally biased region" description="Basic and acidic residues" evidence="2">
    <location>
        <begin position="2645"/>
        <end position="2674"/>
    </location>
</feature>
<dbReference type="Pfam" id="PF07727">
    <property type="entry name" value="RVT_2"/>
    <property type="match status" value="1"/>
</dbReference>
<feature type="compositionally biased region" description="Basic residues" evidence="2">
    <location>
        <begin position="2943"/>
        <end position="2955"/>
    </location>
</feature>
<feature type="compositionally biased region" description="Basic and acidic residues" evidence="2">
    <location>
        <begin position="1786"/>
        <end position="1829"/>
    </location>
</feature>
<keyword evidence="1" id="KW-0378">Hydrolase</keyword>
<feature type="compositionally biased region" description="Basic and acidic residues" evidence="2">
    <location>
        <begin position="2215"/>
        <end position="2228"/>
    </location>
</feature>
<evidence type="ECO:0000256" key="1">
    <source>
        <dbReference type="ARBA" id="ARBA00022750"/>
    </source>
</evidence>
<feature type="region of interest" description="Disordered" evidence="2">
    <location>
        <begin position="1218"/>
        <end position="1291"/>
    </location>
</feature>
<feature type="compositionally biased region" description="Acidic residues" evidence="2">
    <location>
        <begin position="1265"/>
        <end position="1274"/>
    </location>
</feature>
<evidence type="ECO:0000313" key="5">
    <source>
        <dbReference type="EMBL" id="GJT22008.1"/>
    </source>
</evidence>
<feature type="compositionally biased region" description="Basic and acidic residues" evidence="2">
    <location>
        <begin position="2860"/>
        <end position="2872"/>
    </location>
</feature>
<feature type="compositionally biased region" description="Basic and acidic residues" evidence="2">
    <location>
        <begin position="1219"/>
        <end position="1242"/>
    </location>
</feature>
<feature type="compositionally biased region" description="Basic and acidic residues" evidence="2">
    <location>
        <begin position="2879"/>
        <end position="2908"/>
    </location>
</feature>
<feature type="compositionally biased region" description="Basic and acidic residues" evidence="2">
    <location>
        <begin position="2585"/>
        <end position="2600"/>
    </location>
</feature>
<feature type="compositionally biased region" description="Basic and acidic residues" evidence="2">
    <location>
        <begin position="2732"/>
        <end position="2762"/>
    </location>
</feature>
<feature type="compositionally biased region" description="Basic and acidic residues" evidence="2">
    <location>
        <begin position="2339"/>
        <end position="2367"/>
    </location>
</feature>
<feature type="compositionally biased region" description="Basic and acidic residues" evidence="2">
    <location>
        <begin position="2420"/>
        <end position="2446"/>
    </location>
</feature>
<feature type="region of interest" description="Disordered" evidence="2">
    <location>
        <begin position="751"/>
        <end position="838"/>
    </location>
</feature>
<accession>A0ABQ5C7L2</accession>
<feature type="compositionally biased region" description="Basic residues" evidence="2">
    <location>
        <begin position="3025"/>
        <end position="3037"/>
    </location>
</feature>
<feature type="compositionally biased region" description="Basic and acidic residues" evidence="2">
    <location>
        <begin position="2930"/>
        <end position="2942"/>
    </location>
</feature>
<feature type="compositionally biased region" description="Basic and acidic residues" evidence="2">
    <location>
        <begin position="3107"/>
        <end position="3131"/>
    </location>
</feature>
<feature type="domain" description="Reverse transcriptase Ty1/copia-type" evidence="3">
    <location>
        <begin position="275"/>
        <end position="453"/>
    </location>
</feature>
<feature type="compositionally biased region" description="Basic and acidic residues" evidence="2">
    <location>
        <begin position="2533"/>
        <end position="2545"/>
    </location>
</feature>
<feature type="domain" description="Retrovirus-related Pol polyprotein from transposon TNT 1-94-like beta-barrel" evidence="4">
    <location>
        <begin position="76"/>
        <end position="127"/>
    </location>
</feature>
<feature type="compositionally biased region" description="Basic and acidic residues" evidence="2">
    <location>
        <begin position="1981"/>
        <end position="1998"/>
    </location>
</feature>
<organism evidence="5 6">
    <name type="scientific">Tanacetum coccineum</name>
    <dbReference type="NCBI Taxonomy" id="301880"/>
    <lineage>
        <taxon>Eukaryota</taxon>
        <taxon>Viridiplantae</taxon>
        <taxon>Streptophyta</taxon>
        <taxon>Embryophyta</taxon>
        <taxon>Tracheophyta</taxon>
        <taxon>Spermatophyta</taxon>
        <taxon>Magnoliopsida</taxon>
        <taxon>eudicotyledons</taxon>
        <taxon>Gunneridae</taxon>
        <taxon>Pentapetalae</taxon>
        <taxon>asterids</taxon>
        <taxon>campanulids</taxon>
        <taxon>Asterales</taxon>
        <taxon>Asteraceae</taxon>
        <taxon>Asteroideae</taxon>
        <taxon>Anthemideae</taxon>
        <taxon>Anthemidinae</taxon>
        <taxon>Tanacetum</taxon>
    </lineage>
</organism>
<dbReference type="PANTHER" id="PTHR11439:SF495">
    <property type="entry name" value="REVERSE TRANSCRIPTASE, RNA-DEPENDENT DNA POLYMERASE-RELATED"/>
    <property type="match status" value="1"/>
</dbReference>
<feature type="compositionally biased region" description="Basic and acidic residues" evidence="2">
    <location>
        <begin position="2702"/>
        <end position="2716"/>
    </location>
</feature>
<feature type="compositionally biased region" description="Basic and acidic residues" evidence="2">
    <location>
        <begin position="2245"/>
        <end position="2255"/>
    </location>
</feature>
<feature type="compositionally biased region" description="Basic and acidic residues" evidence="2">
    <location>
        <begin position="2491"/>
        <end position="2514"/>
    </location>
</feature>
<feature type="compositionally biased region" description="Basic and acidic residues" evidence="2">
    <location>
        <begin position="3154"/>
        <end position="3175"/>
    </location>
</feature>
<feature type="compositionally biased region" description="Basic and acidic residues" evidence="2">
    <location>
        <begin position="2380"/>
        <end position="2413"/>
    </location>
</feature>
<gene>
    <name evidence="5" type="ORF">Tco_0891945</name>
</gene>
<reference evidence="5" key="1">
    <citation type="journal article" date="2022" name="Int. J. Mol. Sci.">
        <title>Draft Genome of Tanacetum Coccineum: Genomic Comparison of Closely Related Tanacetum-Family Plants.</title>
        <authorList>
            <person name="Yamashiro T."/>
            <person name="Shiraishi A."/>
            <person name="Nakayama K."/>
            <person name="Satake H."/>
        </authorList>
    </citation>
    <scope>NUCLEOTIDE SEQUENCE</scope>
</reference>
<feature type="compositionally biased region" description="Basic and acidic residues" evidence="2">
    <location>
        <begin position="2185"/>
        <end position="2206"/>
    </location>
</feature>
<dbReference type="InterPro" id="IPR013103">
    <property type="entry name" value="RVT_2"/>
</dbReference>
<feature type="compositionally biased region" description="Basic and acidic residues" evidence="2">
    <location>
        <begin position="2822"/>
        <end position="2834"/>
    </location>
</feature>
<feature type="compositionally biased region" description="Gly residues" evidence="2">
    <location>
        <begin position="1674"/>
        <end position="1686"/>
    </location>
</feature>
<sequence>MLIAKGTHDGKKKRDSFYQHQEAGKQEKNQMGLLTMDDGIVNWGEHTEVEETNHALMAISSSNEDHPLKNMVDRGIFDSGCSGHMTGNKDQLEDFKEFNGGSVTFGGSKDMLEFCGNKGIKQEYSNARTHTTYRVAERMNRTLIEVARTMLADSLLPYFLGRSSEVKLTHSSGFRSNYNAGTSKLKFYSLEEKDEDVELIVVPSTNASSTDTSEDNPKILAFRRELEEIALKHLGKVSENTTTKLEIFHKSETGIFDEASYDEEGVQAMQEELNKRDERGVVVRNKARLVAQGYTQEEGIDYDEVFAPVARIEAIRLFLAFASFMGFIVYQMDVKSAFLYGTIDEEVYVSQPLGFVDLDHPKKVYKVVKALYGLYQAPRAWYATLSRFLKKHGYKRGTIDKTLFIKRDKKDIMLVQVYVDDIIFGSTKTSGCDEFEALMKSRFQMSSMAEILKKFDLASVKTAITPMETKVALTKDEEAIDVDVTLKTSHLNAVKKIFKYLKDKPNLGLWYLRESPFDLEAFPDSDYGRSNLDRKPITGGCQFLRQRLILWNSMDLQMFVEIVDFLRGSNLGYALTHNPTIHDSLVKQFWQTATATTLADGILEIKTTIDTIEYTIIEASIRSMLQLADASGITMLPNNEIFKGMGHIGYPTLKVVDGINIAIALICLSTGGVYNFSKLIFDGMVANLKSKTKFLMYPCFLQMILDIQTENKHPYLAVTLTKKIFGNMKRGFRGVPRPFLPAMLSIVDPSAGQEAPSVTQPQPSSSVVPPTPPTTQPIPSEATTIPPLSQPAPPTPIAETTTASPSPSPSPAHEPMEHTFEQPSTDQQPPTPRQEATTSQLMTRIGDLEKQLKETKQTFGKAILTLVDRVKTLEVALKRKTKRVLLSDSEEEETEAQGRKTHDLDPLVSLVQELVTPSKTVNASGEEQVEDISPTTLEAAAILTKVQKIKSVDKGKRYKRRKSSKEFAGTGLDFEEVKSAFEKVNTGGIRVSVPSPDRGRREGKAPMTEEEETQASRKTKEQILQEEAGLAEAIRLDALEKALEKEEVAKQVHLDSLIAQRMAEEQELTEEQKKRKAQVQFEAQSYTEEDWDTIRAKLEANAELKESVLGKDLTVEDYAKRMVELVNQRRKHFAEERARAKRNKPMTQTQLRNYMSNFLKNQGTWKLTQLKKLNFEEVKAEFEKLVKQLDTYVPMNFEATKESLKRFGEELQTKTAKKLKFDDEGTQPTEEKIEEDKDDKPTKKTGKRRKQIARKGFHTDHDKDESEDSDEANEKDDSTSGTKIPINPVPVATKSPSIANYKIIKQGRKGVYQIVRENGTDMVYISFRAMLTDISRDDLTELYRIVMKKHGMNEPEDEFEKVLWEYLKNMFEEPLSTDSIWSLPGQQRIICWRYYDACRVHCLNLESADVYMLIERKYPLSAEVCKVMLDKKLQGGKPDEDCYKLLKMMEKQAGLWYLKDTGMSLTTYTDADHAGCQETRRSTSGSAQFLGDKLVSWSSKKQKRTVISSTEAEYIALSGCCAQILWMRSQLTDYGFQFNKIPLYCDNKSAIALCCNNVQHSRAKHIDRKIQFLDREARHENHVSGNAKTSDRGRERVKVVTRVRAKFRHSKRGLRDRRERQRAGKGEVGGSSRGREQRRAGSAEPADRKKEGEAGQEEEGGAQEEGGSISKSRGGQGRAGSEGGSTGRQRDTGEGRGSRDSKETARERAGERVAGGTRGQDSSQQQGRGRGSQEAESSSTGEPEAARQREGQAEQERRKERGRSREGEKGLRARKERQTKAAEQAEQEKRAQKRAEQERSRRKAADKEAAAASKRVEQGEGRGRGRETGEQGQQGGKREHHHSRQGAARKNTSRQKSRAQEEHREGQSTGWQRAENDRSHGRGSGSGATKGEEVAGRGKQTGAERRAASHGQRGKRGATSHRGRARERAVQGGAGDRRSSEEDRGAGQAAARGTGRRPGHRTTARQQGSRGAGRGRQRSTAGREKGERRTDTVTKEGAEQSEGQEGSEERNRRRAERGSESEAVQWEEHKEQGAEEAGSTRSIEERGGRKRTRSQRGAAGEQKKQARQQRGAAEQAEQRQTEEQTRRRGRHNGGSNRRVRRRREKKVTRGTTVTGQGRGKESQRGKGTREADTKQSQRKRGEREEEAAAEQQSGEQGAASQGAAEQRESTGKRQAGGREGAGGRQGRENRESEASQAKEQHDRQSEEEQQAVEEQGQRGEQRRKDRGVTGRGGSRGGRESQGQQQEREPEQEGFRSRGQQRAEQQAEGGAGNRRGGAGGVERQQQVGRRSQEQQRNGEWEQARRGAKAEVAGEREQEGQGGEGRRGDQETEGAQAGGRTEGEMGRSTQEESRGEQWRHERAEPREQAGEGQPAAGKGRRRQNEGEARNTRPECEGREEGTKSGSETERSRGMEHSQASRQRAEQQRRRGDRTGGSESRGRQKERAAGQRQAQQADRGVRQAEQQQWGSTECKRAGQEKSRAQSQVSIQHFRRVERERSSSSRHETGGAEADRGAGGRGHTGRSHPALQGRSGELIDRARAGRNEGTRGVSQPRGETREQDRGGRGEKEGKQGKRGGGSRQAGTPARKESREAQSQREVQQKSRGQSTCRGQEVKRVARRREEAGSSQQRGRRAVQQKGRRFRGAKQKERLGQRQTEDKSKQEERRQGQAHKGGEGRQQGKAQAFRAGRSGRGGERRGRRQSGRAERQKTEQQDKGQGKRGGQQKQRQAGGRHKPEEERSERKAAEAGAREESEEREQQRQGEESSQAGEGRGQAGSRAEHRGQRGQSRRSGKGTAASRDRQAGSPKGRRSQEGGSRAMTGDSGKEEQRRAAERGARRRRARGEGAAEGAAARPKPLRALHAREEKRRRDRGQTKRQQRTGREPKSEEGRRQERDESQRQQQERKESQCRAEAGGRQQRGTRHRGQMVGLRRREQSQRGEETRRRRKERRRGRGRQRQAEGQQGRARGRSKGRGVRDRAAERGAEQSREGQKRGQRGEEGRGQAESTGMSKEGQGANRVQGTSKGSSRRSPGRHSKRGQRIESRVRAGKSKGQSGAAGRGFRGKAAASKTEGKEPAREKRSTQRAGQEQMSAGCGQKDKQAGSRTSRHGGEKKEASQNRGESKQSRGTDRGVAEQQQAVAEGEERKGEMQQGGGGRERSEGGGEQGSMKRERRGQDQQRGAEQGEVRSQERERGSFTERGGGGEAGRREEGSSTKAEYIALSRCCAQILWMRSQLTDYGFQFNKIPLYCDNKSAIALCCNNVQHSRAKHIDVRYHFIKEQVENGIVELYFVRTEYQLADIFTKPLPRERFNFLIEKLGMRSMSPETLKRLAEETDE</sequence>
<feature type="compositionally biased region" description="Basic residues" evidence="2">
    <location>
        <begin position="1954"/>
        <end position="1963"/>
    </location>
</feature>
<dbReference type="Gene3D" id="3.30.420.10">
    <property type="entry name" value="Ribonuclease H-like superfamily/Ribonuclease H"/>
    <property type="match status" value="1"/>
</dbReference>
<feature type="compositionally biased region" description="Basic and acidic residues" evidence="2">
    <location>
        <begin position="2973"/>
        <end position="3001"/>
    </location>
</feature>
<evidence type="ECO:0000313" key="6">
    <source>
        <dbReference type="Proteomes" id="UP001151760"/>
    </source>
</evidence>
<feature type="compositionally biased region" description="Basic and acidic residues" evidence="2">
    <location>
        <begin position="2554"/>
        <end position="2571"/>
    </location>
</feature>
<feature type="compositionally biased region" description="Basic and acidic residues" evidence="2">
    <location>
        <begin position="2611"/>
        <end position="2623"/>
    </location>
</feature>
<feature type="compositionally biased region" description="Basic residues" evidence="2">
    <location>
        <begin position="1243"/>
        <end position="1256"/>
    </location>
</feature>
<feature type="compositionally biased region" description="Basic and acidic residues" evidence="2">
    <location>
        <begin position="2076"/>
        <end position="2086"/>
    </location>
</feature>
<feature type="compositionally biased region" description="Basic and acidic residues" evidence="2">
    <location>
        <begin position="2007"/>
        <end position="2033"/>
    </location>
</feature>
<feature type="region of interest" description="Disordered" evidence="2">
    <location>
        <begin position="1"/>
        <end position="29"/>
    </location>
</feature>
<feature type="compositionally biased region" description="Low complexity" evidence="2">
    <location>
        <begin position="2149"/>
        <end position="2164"/>
    </location>
</feature>
<evidence type="ECO:0000259" key="3">
    <source>
        <dbReference type="Pfam" id="PF07727"/>
    </source>
</evidence>
<dbReference type="CDD" id="cd09272">
    <property type="entry name" value="RNase_HI_RT_Ty1"/>
    <property type="match status" value="2"/>
</dbReference>
<feature type="compositionally biased region" description="Basic and acidic residues" evidence="2">
    <location>
        <begin position="3069"/>
        <end position="3080"/>
    </location>
</feature>
<feature type="compositionally biased region" description="Basic residues" evidence="2">
    <location>
        <begin position="1912"/>
        <end position="1925"/>
    </location>
</feature>
<feature type="compositionally biased region" description="Gly residues" evidence="2">
    <location>
        <begin position="2268"/>
        <end position="2279"/>
    </location>
</feature>
<dbReference type="SUPFAM" id="SSF56672">
    <property type="entry name" value="DNA/RNA polymerases"/>
    <property type="match status" value="1"/>
</dbReference>
<feature type="compositionally biased region" description="Basic and acidic residues" evidence="2">
    <location>
        <begin position="2118"/>
        <end position="2143"/>
    </location>
</feature>
<feature type="compositionally biased region" description="Basic and acidic residues" evidence="2">
    <location>
        <begin position="1633"/>
        <end position="1653"/>
    </location>
</feature>
<evidence type="ECO:0000259" key="4">
    <source>
        <dbReference type="Pfam" id="PF22936"/>
    </source>
</evidence>
<keyword evidence="1" id="KW-0645">Protease</keyword>
<feature type="compositionally biased region" description="Basic and acidic residues" evidence="2">
    <location>
        <begin position="1935"/>
        <end position="1945"/>
    </location>
</feature>
<feature type="compositionally biased region" description="Basic and acidic residues" evidence="2">
    <location>
        <begin position="2289"/>
        <end position="2328"/>
    </location>
</feature>
<feature type="compositionally biased region" description="Basic and acidic residues" evidence="2">
    <location>
        <begin position="3181"/>
        <end position="3195"/>
    </location>
</feature>
<feature type="region of interest" description="Disordered" evidence="2">
    <location>
        <begin position="1577"/>
        <end position="3211"/>
    </location>
</feature>